<evidence type="ECO:0000313" key="1">
    <source>
        <dbReference type="EMBL" id="MBT1698039.1"/>
    </source>
</evidence>
<protein>
    <submittedName>
        <fullName evidence="1">Uncharacterized protein</fullName>
    </submittedName>
</protein>
<evidence type="ECO:0000313" key="2">
    <source>
        <dbReference type="Proteomes" id="UP001319200"/>
    </source>
</evidence>
<sequence>MSEVIQLNMYDFDNLVLDFRELYKTAMPSNVRILGVRIEERRYGIPRRNVQVISFVKDNIVIPEDYKSRYLTLREFYLTQ</sequence>
<dbReference type="AlphaFoldDB" id="A0AAP2DPQ7"/>
<reference evidence="1 2" key="1">
    <citation type="submission" date="2021-05" db="EMBL/GenBank/DDBJ databases">
        <title>A Polyphasic approach of four new species of the genus Ohtaekwangia: Ohtaekwangia histidinii sp. nov., Ohtaekwangia cretensis sp. nov., Ohtaekwangia indiensis sp. nov., Ohtaekwangia reichenbachii sp. nov. from diverse environment.</title>
        <authorList>
            <person name="Octaviana S."/>
        </authorList>
    </citation>
    <scope>NUCLEOTIDE SEQUENCE [LARGE SCALE GENOMIC DNA]</scope>
    <source>
        <strain evidence="1 2">PWU4</strain>
    </source>
</reference>
<organism evidence="1 2">
    <name type="scientific">Chryseosolibacter histidini</name>
    <dbReference type="NCBI Taxonomy" id="2782349"/>
    <lineage>
        <taxon>Bacteria</taxon>
        <taxon>Pseudomonadati</taxon>
        <taxon>Bacteroidota</taxon>
        <taxon>Cytophagia</taxon>
        <taxon>Cytophagales</taxon>
        <taxon>Chryseotaleaceae</taxon>
        <taxon>Chryseosolibacter</taxon>
    </lineage>
</organism>
<dbReference type="EMBL" id="JAHESF010000012">
    <property type="protein sequence ID" value="MBT1698039.1"/>
    <property type="molecule type" value="Genomic_DNA"/>
</dbReference>
<keyword evidence="2" id="KW-1185">Reference proteome</keyword>
<dbReference type="RefSeq" id="WP_254163910.1">
    <property type="nucleotide sequence ID" value="NZ_JAHESF010000012.1"/>
</dbReference>
<proteinExistence type="predicted"/>
<comment type="caution">
    <text evidence="1">The sequence shown here is derived from an EMBL/GenBank/DDBJ whole genome shotgun (WGS) entry which is preliminary data.</text>
</comment>
<name>A0AAP2DPQ7_9BACT</name>
<gene>
    <name evidence="1" type="ORF">KK083_14195</name>
</gene>
<dbReference type="Proteomes" id="UP001319200">
    <property type="component" value="Unassembled WGS sequence"/>
</dbReference>
<accession>A0AAP2DPQ7</accession>